<dbReference type="OrthoDB" id="7700560at2759"/>
<reference evidence="2 3" key="1">
    <citation type="submission" date="2019-08" db="EMBL/GenBank/DDBJ databases">
        <title>Whole genome of Aphis craccivora.</title>
        <authorList>
            <person name="Voronova N.V."/>
            <person name="Shulinski R.S."/>
            <person name="Bandarenka Y.V."/>
            <person name="Zhorov D.G."/>
            <person name="Warner D."/>
        </authorList>
    </citation>
    <scope>NUCLEOTIDE SEQUENCE [LARGE SCALE GENOMIC DNA]</scope>
    <source>
        <strain evidence="2">180601</strain>
        <tissue evidence="2">Whole Body</tissue>
    </source>
</reference>
<gene>
    <name evidence="2" type="ORF">FWK35_00028121</name>
</gene>
<evidence type="ECO:0000313" key="2">
    <source>
        <dbReference type="EMBL" id="KAF0723334.1"/>
    </source>
</evidence>
<evidence type="ECO:0000256" key="1">
    <source>
        <dbReference type="SAM" id="MobiDB-lite"/>
    </source>
</evidence>
<dbReference type="Proteomes" id="UP000478052">
    <property type="component" value="Unassembled WGS sequence"/>
</dbReference>
<proteinExistence type="predicted"/>
<sequence length="824" mass="94789">NKLGLKLKSTEKYGGSRSDVTVEDSAKEQKYNSSDYDDPTDKFEKLNFCITFLSDEWDSIKPWKKKYYEKRGIREYDILTSFTWSNVIQEHFFLHSRLPCALSFKKAQITVTGKFYITVRGRCVDCGSIFDGIVEDIPCENSRVMMKCIYTGNFNEGHKKRRKLMGSAKEKALISVIDKGIAPSVYTRNEANTYNYGRCDILPAHIPTSKSVRQAKSKTILSSRLHDNPIIALEILTQNWLPVTISFDATGGVCKKIKRYDNQLSGAIFLYEGVMNLFGESFTVLSILSEQHDNVSILLWLKRWLRQDVKPPKVAVSDQSLPLMSRIVQAFTQYNSLEKYLEVCFAILNNNVETEIPKCFVRNDINHFIHLITQWPPLKKAKHFSTKELFSRSMGILVYSSSMREAEQILEAIFNVAFSPYDDKIVDSNEYTPCHKSREFLRAKISGSNMALFDIQLNEKNIEQFNTFDISTYEKELEEFNCIRSFKEWAKSIANRCKVNIEGIKGIGDNAQFEIELETYIVNAMKLFPCWSSIMVSSFGYGNPTVFSSRVESNFNQLKNRLFKHQVLPTMSQKQNVLHEISQTPETLNLTNNVHIDENVNYNLKNNCSSITESIEVNPSVHINHDLNTNTHLEQEFNGIDHTLQLSSQFNTYHVDALSCNLVSDEYRQQCLMCMNGDMPTGMHRCQLCKKHYISFVAQCQQIRRKKNIILLKTGKVKEYQVSQPEKRSAKSYLNKQPEFEHINFNKKGIFKPIMHLKNGSSLNNKPILLPDIGELVLSNTGGCQLSENHIFESLVFENVCSKVHVTEKLYLRRVMCLKGNLFE</sequence>
<accession>A0A6G0W870</accession>
<keyword evidence="3" id="KW-1185">Reference proteome</keyword>
<evidence type="ECO:0000313" key="3">
    <source>
        <dbReference type="Proteomes" id="UP000478052"/>
    </source>
</evidence>
<protein>
    <submittedName>
        <fullName evidence="2">Uncharacterized protein</fullName>
    </submittedName>
</protein>
<organism evidence="2 3">
    <name type="scientific">Aphis craccivora</name>
    <name type="common">Cowpea aphid</name>
    <dbReference type="NCBI Taxonomy" id="307492"/>
    <lineage>
        <taxon>Eukaryota</taxon>
        <taxon>Metazoa</taxon>
        <taxon>Ecdysozoa</taxon>
        <taxon>Arthropoda</taxon>
        <taxon>Hexapoda</taxon>
        <taxon>Insecta</taxon>
        <taxon>Pterygota</taxon>
        <taxon>Neoptera</taxon>
        <taxon>Paraneoptera</taxon>
        <taxon>Hemiptera</taxon>
        <taxon>Sternorrhyncha</taxon>
        <taxon>Aphidomorpha</taxon>
        <taxon>Aphidoidea</taxon>
        <taxon>Aphididae</taxon>
        <taxon>Aphidini</taxon>
        <taxon>Aphis</taxon>
        <taxon>Aphis</taxon>
    </lineage>
</organism>
<feature type="region of interest" description="Disordered" evidence="1">
    <location>
        <begin position="1"/>
        <end position="38"/>
    </location>
</feature>
<name>A0A6G0W870_APHCR</name>
<feature type="non-terminal residue" evidence="2">
    <location>
        <position position="1"/>
    </location>
</feature>
<dbReference type="EMBL" id="VUJU01008984">
    <property type="protein sequence ID" value="KAF0723334.1"/>
    <property type="molecule type" value="Genomic_DNA"/>
</dbReference>
<comment type="caution">
    <text evidence="2">The sequence shown here is derived from an EMBL/GenBank/DDBJ whole genome shotgun (WGS) entry which is preliminary data.</text>
</comment>
<dbReference type="AlphaFoldDB" id="A0A6G0W870"/>